<dbReference type="InterPro" id="IPR036388">
    <property type="entry name" value="WH-like_DNA-bd_sf"/>
</dbReference>
<dbReference type="Gene3D" id="1.10.10.10">
    <property type="entry name" value="Winged helix-like DNA-binding domain superfamily/Winged helix DNA-binding domain"/>
    <property type="match status" value="1"/>
</dbReference>
<dbReference type="SMART" id="SM00418">
    <property type="entry name" value="HTH_ARSR"/>
    <property type="match status" value="1"/>
</dbReference>
<dbReference type="PANTHER" id="PTHR33154">
    <property type="entry name" value="TRANSCRIPTIONAL REGULATOR, ARSR FAMILY"/>
    <property type="match status" value="1"/>
</dbReference>
<dbReference type="AlphaFoldDB" id="K8X842"/>
<dbReference type="Pfam" id="PF12840">
    <property type="entry name" value="HTH_20"/>
    <property type="match status" value="1"/>
</dbReference>
<evidence type="ECO:0000313" key="7">
    <source>
        <dbReference type="Proteomes" id="UP000005951"/>
    </source>
</evidence>
<dbReference type="GO" id="GO:0003677">
    <property type="term" value="F:DNA binding"/>
    <property type="evidence" value="ECO:0007669"/>
    <property type="project" value="UniProtKB-KW"/>
</dbReference>
<evidence type="ECO:0000256" key="2">
    <source>
        <dbReference type="ARBA" id="ARBA00023125"/>
    </source>
</evidence>
<organism evidence="6 7">
    <name type="scientific">Rhodococcus opacus M213</name>
    <dbReference type="NCBI Taxonomy" id="1129896"/>
    <lineage>
        <taxon>Bacteria</taxon>
        <taxon>Bacillati</taxon>
        <taxon>Actinomycetota</taxon>
        <taxon>Actinomycetes</taxon>
        <taxon>Mycobacteriales</taxon>
        <taxon>Nocardiaceae</taxon>
        <taxon>Rhodococcus</taxon>
    </lineage>
</organism>
<dbReference type="CDD" id="cd00090">
    <property type="entry name" value="HTH_ARSR"/>
    <property type="match status" value="1"/>
</dbReference>
<feature type="region of interest" description="Disordered" evidence="4">
    <location>
        <begin position="73"/>
        <end position="117"/>
    </location>
</feature>
<evidence type="ECO:0000256" key="1">
    <source>
        <dbReference type="ARBA" id="ARBA00023015"/>
    </source>
</evidence>
<keyword evidence="3" id="KW-0804">Transcription</keyword>
<name>K8X842_RHOOP</name>
<gene>
    <name evidence="6" type="ORF">WSS_A36708</name>
</gene>
<protein>
    <submittedName>
        <fullName evidence="6">ArsR family transcriptional regulator</fullName>
    </submittedName>
</protein>
<dbReference type="PROSITE" id="PS50987">
    <property type="entry name" value="HTH_ARSR_2"/>
    <property type="match status" value="1"/>
</dbReference>
<dbReference type="InterPro" id="IPR036390">
    <property type="entry name" value="WH_DNA-bd_sf"/>
</dbReference>
<evidence type="ECO:0000256" key="4">
    <source>
        <dbReference type="SAM" id="MobiDB-lite"/>
    </source>
</evidence>
<evidence type="ECO:0000313" key="6">
    <source>
        <dbReference type="EMBL" id="EKT77638.1"/>
    </source>
</evidence>
<evidence type="ECO:0000259" key="5">
    <source>
        <dbReference type="PROSITE" id="PS50987"/>
    </source>
</evidence>
<dbReference type="InterPro" id="IPR011991">
    <property type="entry name" value="ArsR-like_HTH"/>
</dbReference>
<sequence length="117" mass="12855">MSSESHLPDEIARILADPVRLHLLTIIARMREISCTHLVDHADVGASTVSYHVKMLTEAGLVTVAIDGRRRYVDSAARSSSTTQWTDSSSDFPRRHPTDTKSGNPTGRRGTYNCCAT</sequence>
<feature type="compositionally biased region" description="Low complexity" evidence="4">
    <location>
        <begin position="79"/>
        <end position="91"/>
    </location>
</feature>
<dbReference type="Proteomes" id="UP000005951">
    <property type="component" value="Unassembled WGS sequence"/>
</dbReference>
<dbReference type="EMBL" id="AJYC02000144">
    <property type="protein sequence ID" value="EKT77638.1"/>
    <property type="molecule type" value="Genomic_DNA"/>
</dbReference>
<dbReference type="RefSeq" id="WP_005263910.1">
    <property type="nucleotide sequence ID" value="NZ_AJYC02000144.1"/>
</dbReference>
<keyword evidence="2" id="KW-0238">DNA-binding</keyword>
<dbReference type="PRINTS" id="PR00778">
    <property type="entry name" value="HTHARSR"/>
</dbReference>
<dbReference type="InterPro" id="IPR051081">
    <property type="entry name" value="HTH_MetalResp_TranReg"/>
</dbReference>
<feature type="domain" description="HTH arsR-type" evidence="5">
    <location>
        <begin position="1"/>
        <end position="97"/>
    </location>
</feature>
<evidence type="ECO:0000256" key="3">
    <source>
        <dbReference type="ARBA" id="ARBA00023163"/>
    </source>
</evidence>
<dbReference type="InterPro" id="IPR001845">
    <property type="entry name" value="HTH_ArsR_DNA-bd_dom"/>
</dbReference>
<dbReference type="GO" id="GO:0003700">
    <property type="term" value="F:DNA-binding transcription factor activity"/>
    <property type="evidence" value="ECO:0007669"/>
    <property type="project" value="InterPro"/>
</dbReference>
<accession>K8X842</accession>
<reference evidence="6 7" key="1">
    <citation type="journal article" date="2013" name="Genome Announc.">
        <title>Draft Genome Sequence of Rhodococcus opacus Strain M213 Shows a Diverse Catabolic Potential.</title>
        <authorList>
            <person name="Pathak A."/>
            <person name="Green S.J."/>
            <person name="Ogram A."/>
            <person name="Chauhan A."/>
        </authorList>
    </citation>
    <scope>NUCLEOTIDE SEQUENCE [LARGE SCALE GENOMIC DNA]</scope>
    <source>
        <strain evidence="6 7">M213</strain>
    </source>
</reference>
<comment type="caution">
    <text evidence="6">The sequence shown here is derived from an EMBL/GenBank/DDBJ whole genome shotgun (WGS) entry which is preliminary data.</text>
</comment>
<proteinExistence type="predicted"/>
<dbReference type="SUPFAM" id="SSF46785">
    <property type="entry name" value="Winged helix' DNA-binding domain"/>
    <property type="match status" value="1"/>
</dbReference>
<dbReference type="PANTHER" id="PTHR33154:SF33">
    <property type="entry name" value="TRANSCRIPTIONAL REPRESSOR SDPR"/>
    <property type="match status" value="1"/>
</dbReference>
<keyword evidence="1" id="KW-0805">Transcription regulation</keyword>